<comment type="caution">
    <text evidence="1">The sequence shown here is derived from an EMBL/GenBank/DDBJ whole genome shotgun (WGS) entry which is preliminary data.</text>
</comment>
<accession>A0ABS6PWT6</accession>
<evidence type="ECO:0000313" key="1">
    <source>
        <dbReference type="EMBL" id="MBV4464941.1"/>
    </source>
</evidence>
<dbReference type="RefSeq" id="WP_217857182.1">
    <property type="nucleotide sequence ID" value="NZ_JAHSTV010000007.1"/>
</dbReference>
<reference evidence="1" key="1">
    <citation type="submission" date="2021-06" db="EMBL/GenBank/DDBJ databases">
        <title>Updating the genus Pseudomonas: Description of 43 new species and partition of the Pseudomonas putida group.</title>
        <authorList>
            <person name="Girard L."/>
            <person name="Lood C."/>
            <person name="Vandamme P."/>
            <person name="Rokni-Zadeh H."/>
            <person name="Van Noort V."/>
            <person name="Hofte M."/>
            <person name="Lavigne R."/>
            <person name="De Mot R."/>
        </authorList>
    </citation>
    <scope>NUCLEOTIDE SEQUENCE</scope>
    <source>
        <strain evidence="1">SWRI79</strain>
    </source>
</reference>
<gene>
    <name evidence="1" type="ORF">KVG95_16570</name>
</gene>
<name>A0ABS6PWT6_9PSED</name>
<sequence>MKSAELIATVEGWLDSGDVELKLSIDHAPIKIQRRHNGLLCIAMLSVSWCGDDASLEAALSLCGPSLERFSGALALDPTERRLCLLLQLEFDCTATIIHALESLANQRDVWESMLDNTATPLPRRLNQSGSTGRLYV</sequence>
<dbReference type="Proteomes" id="UP000886900">
    <property type="component" value="Unassembled WGS sequence"/>
</dbReference>
<proteinExistence type="predicted"/>
<organism evidence="1 2">
    <name type="scientific">Pseudomonas farris</name>
    <dbReference type="NCBI Taxonomy" id="2841207"/>
    <lineage>
        <taxon>Bacteria</taxon>
        <taxon>Pseudomonadati</taxon>
        <taxon>Pseudomonadota</taxon>
        <taxon>Gammaproteobacteria</taxon>
        <taxon>Pseudomonadales</taxon>
        <taxon>Pseudomonadaceae</taxon>
        <taxon>Pseudomonas</taxon>
    </lineage>
</organism>
<keyword evidence="2" id="KW-1185">Reference proteome</keyword>
<dbReference type="NCBIfam" id="NF041550">
    <property type="entry name" value="CesT_sub"/>
    <property type="match status" value="1"/>
</dbReference>
<protein>
    <submittedName>
        <fullName evidence="1">HrpG protein</fullName>
    </submittedName>
</protein>
<evidence type="ECO:0000313" key="2">
    <source>
        <dbReference type="Proteomes" id="UP000886900"/>
    </source>
</evidence>
<dbReference type="EMBL" id="JAHSTV010000007">
    <property type="protein sequence ID" value="MBV4464941.1"/>
    <property type="molecule type" value="Genomic_DNA"/>
</dbReference>